<dbReference type="EMBL" id="CACRYJ010000067">
    <property type="protein sequence ID" value="VZO40073.1"/>
    <property type="molecule type" value="Genomic_DNA"/>
</dbReference>
<organism evidence="1 2">
    <name type="scientific">Occultella aeris</name>
    <dbReference type="NCBI Taxonomy" id="2761496"/>
    <lineage>
        <taxon>Bacteria</taxon>
        <taxon>Bacillati</taxon>
        <taxon>Actinomycetota</taxon>
        <taxon>Actinomycetes</taxon>
        <taxon>Micrococcales</taxon>
        <taxon>Ruaniaceae</taxon>
        <taxon>Occultella</taxon>
    </lineage>
</organism>
<comment type="caution">
    <text evidence="1">The sequence shown here is derived from an EMBL/GenBank/DDBJ whole genome shotgun (WGS) entry which is preliminary data.</text>
</comment>
<evidence type="ECO:0000313" key="2">
    <source>
        <dbReference type="Proteomes" id="UP000419743"/>
    </source>
</evidence>
<accession>A0A7M4DRH9</accession>
<reference evidence="1 2" key="1">
    <citation type="submission" date="2019-11" db="EMBL/GenBank/DDBJ databases">
        <authorList>
            <person name="Criscuolo A."/>
        </authorList>
    </citation>
    <scope>NUCLEOTIDE SEQUENCE [LARGE SCALE GENOMIC DNA]</scope>
    <source>
        <strain evidence="1">CIP111667</strain>
    </source>
</reference>
<proteinExistence type="predicted"/>
<evidence type="ECO:0000313" key="1">
    <source>
        <dbReference type="EMBL" id="VZO40073.1"/>
    </source>
</evidence>
<dbReference type="Proteomes" id="UP000419743">
    <property type="component" value="Unassembled WGS sequence"/>
</dbReference>
<sequence>MTRSEFYARAIEKYLDAAEQESVTGRPNDAIARGGDDEELTAEVTAASRRALFVDGQEW</sequence>
<name>A0A7M4DRH9_9MICO</name>
<dbReference type="AlphaFoldDB" id="A0A7M4DRH9"/>
<protein>
    <submittedName>
        <fullName evidence="1">Uncharacterized protein</fullName>
    </submittedName>
</protein>
<keyword evidence="2" id="KW-1185">Reference proteome</keyword>
<gene>
    <name evidence="1" type="ORF">HALOF300_04774</name>
</gene>